<organism evidence="1 2">
    <name type="scientific">Trifolium medium</name>
    <dbReference type="NCBI Taxonomy" id="97028"/>
    <lineage>
        <taxon>Eukaryota</taxon>
        <taxon>Viridiplantae</taxon>
        <taxon>Streptophyta</taxon>
        <taxon>Embryophyta</taxon>
        <taxon>Tracheophyta</taxon>
        <taxon>Spermatophyta</taxon>
        <taxon>Magnoliopsida</taxon>
        <taxon>eudicotyledons</taxon>
        <taxon>Gunneridae</taxon>
        <taxon>Pentapetalae</taxon>
        <taxon>rosids</taxon>
        <taxon>fabids</taxon>
        <taxon>Fabales</taxon>
        <taxon>Fabaceae</taxon>
        <taxon>Papilionoideae</taxon>
        <taxon>50 kb inversion clade</taxon>
        <taxon>NPAAA clade</taxon>
        <taxon>Hologalegina</taxon>
        <taxon>IRL clade</taxon>
        <taxon>Trifolieae</taxon>
        <taxon>Trifolium</taxon>
    </lineage>
</organism>
<accession>A0A392LZP9</accession>
<proteinExistence type="predicted"/>
<sequence>TSGRQTDNGLKEKLLFGIPFEKILDGGYGEFGIRLDEVMWLSRGCSSGGMVEQADMSIGIKYDVWIIIGATHIGIKGRCASRVSEPSVP</sequence>
<gene>
    <name evidence="1" type="ORF">A2U01_0001242</name>
</gene>
<dbReference type="Proteomes" id="UP000265520">
    <property type="component" value="Unassembled WGS sequence"/>
</dbReference>
<dbReference type="AlphaFoldDB" id="A0A392LZP9"/>
<feature type="non-terminal residue" evidence="1">
    <location>
        <position position="1"/>
    </location>
</feature>
<name>A0A392LZP9_9FABA</name>
<evidence type="ECO:0000313" key="1">
    <source>
        <dbReference type="EMBL" id="MCH80473.1"/>
    </source>
</evidence>
<protein>
    <submittedName>
        <fullName evidence="1">Uncharacterized protein</fullName>
    </submittedName>
</protein>
<dbReference type="EMBL" id="LXQA010001094">
    <property type="protein sequence ID" value="MCH80473.1"/>
    <property type="molecule type" value="Genomic_DNA"/>
</dbReference>
<evidence type="ECO:0000313" key="2">
    <source>
        <dbReference type="Proteomes" id="UP000265520"/>
    </source>
</evidence>
<comment type="caution">
    <text evidence="1">The sequence shown here is derived from an EMBL/GenBank/DDBJ whole genome shotgun (WGS) entry which is preliminary data.</text>
</comment>
<keyword evidence="2" id="KW-1185">Reference proteome</keyword>
<reference evidence="1 2" key="1">
    <citation type="journal article" date="2018" name="Front. Plant Sci.">
        <title>Red Clover (Trifolium pratense) and Zigzag Clover (T. medium) - A Picture of Genomic Similarities and Differences.</title>
        <authorList>
            <person name="Dluhosova J."/>
            <person name="Istvanek J."/>
            <person name="Nedelnik J."/>
            <person name="Repkova J."/>
        </authorList>
    </citation>
    <scope>NUCLEOTIDE SEQUENCE [LARGE SCALE GENOMIC DNA]</scope>
    <source>
        <strain evidence="2">cv. 10/8</strain>
        <tissue evidence="1">Leaf</tissue>
    </source>
</reference>